<dbReference type="SUPFAM" id="SSF53697">
    <property type="entry name" value="SIS domain"/>
    <property type="match status" value="1"/>
</dbReference>
<dbReference type="PANTHER" id="PTHR30514">
    <property type="entry name" value="GLUCOKINASE"/>
    <property type="match status" value="1"/>
</dbReference>
<evidence type="ECO:0000256" key="2">
    <source>
        <dbReference type="ARBA" id="ARBA00023125"/>
    </source>
</evidence>
<dbReference type="GO" id="GO:0003677">
    <property type="term" value="F:DNA binding"/>
    <property type="evidence" value="ECO:0007669"/>
    <property type="project" value="UniProtKB-KW"/>
</dbReference>
<dbReference type="GO" id="GO:1901135">
    <property type="term" value="P:carbohydrate derivative metabolic process"/>
    <property type="evidence" value="ECO:0007669"/>
    <property type="project" value="InterPro"/>
</dbReference>
<dbReference type="InterPro" id="IPR035472">
    <property type="entry name" value="RpiR-like_SIS"/>
</dbReference>
<dbReference type="InterPro" id="IPR046348">
    <property type="entry name" value="SIS_dom_sf"/>
</dbReference>
<dbReference type="PROSITE" id="PS51071">
    <property type="entry name" value="HTH_RPIR"/>
    <property type="match status" value="1"/>
</dbReference>
<feature type="domain" description="HTH rpiR-type" evidence="4">
    <location>
        <begin position="24"/>
        <end position="100"/>
    </location>
</feature>
<proteinExistence type="predicted"/>
<dbReference type="Proteomes" id="UP000824005">
    <property type="component" value="Unassembled WGS sequence"/>
</dbReference>
<feature type="domain" description="SIS" evidence="5">
    <location>
        <begin position="134"/>
        <end position="274"/>
    </location>
</feature>
<keyword evidence="2" id="KW-0238">DNA-binding</keyword>
<dbReference type="GO" id="GO:0097367">
    <property type="term" value="F:carbohydrate derivative binding"/>
    <property type="evidence" value="ECO:0007669"/>
    <property type="project" value="InterPro"/>
</dbReference>
<evidence type="ECO:0000313" key="6">
    <source>
        <dbReference type="EMBL" id="HIY67422.1"/>
    </source>
</evidence>
<dbReference type="InterPro" id="IPR009057">
    <property type="entry name" value="Homeodomain-like_sf"/>
</dbReference>
<dbReference type="AlphaFoldDB" id="A0A9D1YY96"/>
<dbReference type="Gene3D" id="1.10.10.10">
    <property type="entry name" value="Winged helix-like DNA-binding domain superfamily/Winged helix DNA-binding domain"/>
    <property type="match status" value="1"/>
</dbReference>
<sequence length="296" mass="31849">MLDNTNAREDTDVDGQLNQAQGESSALLRLRAALPQLGPSEGRVVQAILENLTSIAETSTAELARLAKCSPATVIRACQNVGFRGYQHLRIELAKEPLEQSPTDRHVLEEVFREASEAIEVSQQLLSQEAFDRAVDALIDADRILISASGFSLPPTQDTVIRLIALGLTVLSPADVFTQQFAARQMGKGDVVLAVTYSGANTHTLRTAASAKHDGAKVIALTSFAQSPITKAADISLVTGPVGRSNDIDPHLSRVSHSLVLHSLYRGVLKKRRGAFNRFSEMGEVIADALSDDLDT</sequence>
<reference evidence="6" key="2">
    <citation type="submission" date="2021-04" db="EMBL/GenBank/DDBJ databases">
        <authorList>
            <person name="Gilroy R."/>
        </authorList>
    </citation>
    <scope>NUCLEOTIDE SEQUENCE</scope>
    <source>
        <strain evidence="6">ChiGjej1B1-98</strain>
    </source>
</reference>
<dbReference type="InterPro" id="IPR047640">
    <property type="entry name" value="RpiR-like"/>
</dbReference>
<dbReference type="Pfam" id="PF01418">
    <property type="entry name" value="HTH_6"/>
    <property type="match status" value="1"/>
</dbReference>
<evidence type="ECO:0000256" key="1">
    <source>
        <dbReference type="ARBA" id="ARBA00023015"/>
    </source>
</evidence>
<keyword evidence="1" id="KW-0805">Transcription regulation</keyword>
<accession>A0A9D1YY96</accession>
<dbReference type="InterPro" id="IPR001347">
    <property type="entry name" value="SIS_dom"/>
</dbReference>
<dbReference type="PANTHER" id="PTHR30514:SF1">
    <property type="entry name" value="HTH-TYPE TRANSCRIPTIONAL REGULATOR HEXR-RELATED"/>
    <property type="match status" value="1"/>
</dbReference>
<evidence type="ECO:0000256" key="3">
    <source>
        <dbReference type="ARBA" id="ARBA00023163"/>
    </source>
</evidence>
<name>A0A9D1YY96_9MICO</name>
<gene>
    <name evidence="6" type="ORF">H9830_14235</name>
</gene>
<dbReference type="Pfam" id="PF01380">
    <property type="entry name" value="SIS"/>
    <property type="match status" value="1"/>
</dbReference>
<reference evidence="6" key="1">
    <citation type="journal article" date="2021" name="PeerJ">
        <title>Extensive microbial diversity within the chicken gut microbiome revealed by metagenomics and culture.</title>
        <authorList>
            <person name="Gilroy R."/>
            <person name="Ravi A."/>
            <person name="Getino M."/>
            <person name="Pursley I."/>
            <person name="Horton D.L."/>
            <person name="Alikhan N.F."/>
            <person name="Baker D."/>
            <person name="Gharbi K."/>
            <person name="Hall N."/>
            <person name="Watson M."/>
            <person name="Adriaenssens E.M."/>
            <person name="Foster-Nyarko E."/>
            <person name="Jarju S."/>
            <person name="Secka A."/>
            <person name="Antonio M."/>
            <person name="Oren A."/>
            <person name="Chaudhuri R.R."/>
            <person name="La Ragione R."/>
            <person name="Hildebrand F."/>
            <person name="Pallen M.J."/>
        </authorList>
    </citation>
    <scope>NUCLEOTIDE SEQUENCE</scope>
    <source>
        <strain evidence="6">ChiGjej1B1-98</strain>
    </source>
</reference>
<dbReference type="CDD" id="cd05013">
    <property type="entry name" value="SIS_RpiR"/>
    <property type="match status" value="1"/>
</dbReference>
<dbReference type="SUPFAM" id="SSF46689">
    <property type="entry name" value="Homeodomain-like"/>
    <property type="match status" value="1"/>
</dbReference>
<protein>
    <submittedName>
        <fullName evidence="6">MurR/RpiR family transcriptional regulator</fullName>
    </submittedName>
</protein>
<evidence type="ECO:0000259" key="4">
    <source>
        <dbReference type="PROSITE" id="PS51071"/>
    </source>
</evidence>
<evidence type="ECO:0000313" key="7">
    <source>
        <dbReference type="Proteomes" id="UP000824005"/>
    </source>
</evidence>
<comment type="caution">
    <text evidence="6">The sequence shown here is derived from an EMBL/GenBank/DDBJ whole genome shotgun (WGS) entry which is preliminary data.</text>
</comment>
<dbReference type="EMBL" id="DXDC01000432">
    <property type="protein sequence ID" value="HIY67422.1"/>
    <property type="molecule type" value="Genomic_DNA"/>
</dbReference>
<evidence type="ECO:0000259" key="5">
    <source>
        <dbReference type="PROSITE" id="PS51464"/>
    </source>
</evidence>
<dbReference type="GO" id="GO:0003700">
    <property type="term" value="F:DNA-binding transcription factor activity"/>
    <property type="evidence" value="ECO:0007669"/>
    <property type="project" value="InterPro"/>
</dbReference>
<dbReference type="Gene3D" id="3.40.50.10490">
    <property type="entry name" value="Glucose-6-phosphate isomerase like protein, domain 1"/>
    <property type="match status" value="1"/>
</dbReference>
<keyword evidence="3" id="KW-0804">Transcription</keyword>
<dbReference type="InterPro" id="IPR036388">
    <property type="entry name" value="WH-like_DNA-bd_sf"/>
</dbReference>
<organism evidence="6 7">
    <name type="scientific">Candidatus Agrococcus pullicola</name>
    <dbReference type="NCBI Taxonomy" id="2838429"/>
    <lineage>
        <taxon>Bacteria</taxon>
        <taxon>Bacillati</taxon>
        <taxon>Actinomycetota</taxon>
        <taxon>Actinomycetes</taxon>
        <taxon>Micrococcales</taxon>
        <taxon>Microbacteriaceae</taxon>
        <taxon>Agrococcus</taxon>
    </lineage>
</organism>
<dbReference type="InterPro" id="IPR000281">
    <property type="entry name" value="HTH_RpiR"/>
</dbReference>
<dbReference type="PROSITE" id="PS51464">
    <property type="entry name" value="SIS"/>
    <property type="match status" value="1"/>
</dbReference>